<evidence type="ECO:0000259" key="4">
    <source>
        <dbReference type="SMART" id="SM00635"/>
    </source>
</evidence>
<proteinExistence type="predicted"/>
<keyword evidence="3" id="KW-0732">Signal</keyword>
<name>A0ABS2N540_9BACI</name>
<feature type="signal peptide" evidence="3">
    <location>
        <begin position="1"/>
        <end position="25"/>
    </location>
</feature>
<sequence>MNRKTLVSIISLVVLLSFQAKIVAAESGLSMDGMTTEAGAENTLTITIPINNAIDSLTNLQVNVPGEFNLDTAGEVNAYIVSGSGEKEKVNVTAIVKEGTVTFDTISLAEFALAEESTLEIEIPEVQNPSTAGEFTFSVSYQNLASELVMEDEVTFAIQHEQEQESDIETLQVDSQLNMNVGEKLQLKVLGVKEDGTTVDVTDRVDFALSSEALLTINADGELSALAKGEAAITVSLNDVQEQITVQITSSSPEENEEEQQEGNHSNQQQTETTGESDKEEELVTPGVPDTGDGSSQSSNIVDYLYYILALTLAGFLGFRFMRN</sequence>
<evidence type="ECO:0000256" key="3">
    <source>
        <dbReference type="SAM" id="SignalP"/>
    </source>
</evidence>
<comment type="caution">
    <text evidence="5">The sequence shown here is derived from an EMBL/GenBank/DDBJ whole genome shotgun (WGS) entry which is preliminary data.</text>
</comment>
<dbReference type="SMART" id="SM00635">
    <property type="entry name" value="BID_2"/>
    <property type="match status" value="1"/>
</dbReference>
<dbReference type="Proteomes" id="UP001296943">
    <property type="component" value="Unassembled WGS sequence"/>
</dbReference>
<keyword evidence="2" id="KW-0472">Membrane</keyword>
<feature type="chain" id="PRO_5045323189" description="BIG2 domain-containing protein" evidence="3">
    <location>
        <begin position="26"/>
        <end position="324"/>
    </location>
</feature>
<keyword evidence="6" id="KW-1185">Reference proteome</keyword>
<feature type="region of interest" description="Disordered" evidence="1">
    <location>
        <begin position="249"/>
        <end position="296"/>
    </location>
</feature>
<organism evidence="5 6">
    <name type="scientific">Aquibacillus albus</name>
    <dbReference type="NCBI Taxonomy" id="1168171"/>
    <lineage>
        <taxon>Bacteria</taxon>
        <taxon>Bacillati</taxon>
        <taxon>Bacillota</taxon>
        <taxon>Bacilli</taxon>
        <taxon>Bacillales</taxon>
        <taxon>Bacillaceae</taxon>
        <taxon>Aquibacillus</taxon>
    </lineage>
</organism>
<evidence type="ECO:0000256" key="1">
    <source>
        <dbReference type="SAM" id="MobiDB-lite"/>
    </source>
</evidence>
<dbReference type="Gene3D" id="2.60.40.1080">
    <property type="match status" value="1"/>
</dbReference>
<dbReference type="Pfam" id="PF10989">
    <property type="entry name" value="DUF2808"/>
    <property type="match status" value="1"/>
</dbReference>
<evidence type="ECO:0000313" key="5">
    <source>
        <dbReference type="EMBL" id="MBM7573238.1"/>
    </source>
</evidence>
<feature type="domain" description="BIG2" evidence="4">
    <location>
        <begin position="167"/>
        <end position="247"/>
    </location>
</feature>
<evidence type="ECO:0000256" key="2">
    <source>
        <dbReference type="SAM" id="Phobius"/>
    </source>
</evidence>
<dbReference type="InterPro" id="IPR003343">
    <property type="entry name" value="Big_2"/>
</dbReference>
<dbReference type="RefSeq" id="WP_204501900.1">
    <property type="nucleotide sequence ID" value="NZ_JAFBDR010000029.1"/>
</dbReference>
<evidence type="ECO:0000313" key="6">
    <source>
        <dbReference type="Proteomes" id="UP001296943"/>
    </source>
</evidence>
<protein>
    <recommendedName>
        <fullName evidence="4">BIG2 domain-containing protein</fullName>
    </recommendedName>
</protein>
<accession>A0ABS2N540</accession>
<gene>
    <name evidence="5" type="ORF">JOC48_003790</name>
</gene>
<reference evidence="5 6" key="1">
    <citation type="submission" date="2021-01" db="EMBL/GenBank/DDBJ databases">
        <title>Genomic Encyclopedia of Type Strains, Phase IV (KMG-IV): sequencing the most valuable type-strain genomes for metagenomic binning, comparative biology and taxonomic classification.</title>
        <authorList>
            <person name="Goeker M."/>
        </authorList>
    </citation>
    <scope>NUCLEOTIDE SEQUENCE [LARGE SCALE GENOMIC DNA]</scope>
    <source>
        <strain evidence="5 6">DSM 23711</strain>
    </source>
</reference>
<keyword evidence="2" id="KW-1133">Transmembrane helix</keyword>
<keyword evidence="2" id="KW-0812">Transmembrane</keyword>
<dbReference type="EMBL" id="JAFBDR010000029">
    <property type="protein sequence ID" value="MBM7573238.1"/>
    <property type="molecule type" value="Genomic_DNA"/>
</dbReference>
<feature type="transmembrane region" description="Helical" evidence="2">
    <location>
        <begin position="304"/>
        <end position="322"/>
    </location>
</feature>
<dbReference type="InterPro" id="IPR021256">
    <property type="entry name" value="DUF2808"/>
</dbReference>